<evidence type="ECO:0000313" key="17">
    <source>
        <dbReference type="Proteomes" id="UP000583944"/>
    </source>
</evidence>
<dbReference type="VEuPathDB" id="TriTrypDB:C3747_91g72"/>
<feature type="binding site" evidence="10">
    <location>
        <position position="202"/>
    </location>
    <ligand>
        <name>substrate</name>
    </ligand>
</feature>
<feature type="binding site" evidence="11">
    <location>
        <position position="466"/>
    </location>
    <ligand>
        <name>Mn(2+)</name>
        <dbReference type="ChEBI" id="CHEBI:29035"/>
        <label>2</label>
    </ligand>
</feature>
<feature type="binding site" evidence="11">
    <location>
        <position position="467"/>
    </location>
    <ligand>
        <name>Mn(2+)</name>
        <dbReference type="ChEBI" id="CHEBI:29035"/>
        <label>2</label>
    </ligand>
</feature>
<dbReference type="PIRSF" id="PIRSF001492">
    <property type="entry name" value="IPGAM"/>
    <property type="match status" value="1"/>
</dbReference>
<feature type="binding site" evidence="10">
    <location>
        <begin position="166"/>
        <end position="167"/>
    </location>
    <ligand>
        <name>substrate</name>
    </ligand>
</feature>
<dbReference type="InterPro" id="IPR006124">
    <property type="entry name" value="Metalloenzyme"/>
</dbReference>
<dbReference type="PANTHER" id="PTHR31637:SF0">
    <property type="entry name" value="2,3-BISPHOSPHOGLYCERATE-INDEPENDENT PHOSPHOGLYCERATE MUTASE"/>
    <property type="match status" value="1"/>
</dbReference>
<proteinExistence type="inferred from homology"/>
<feature type="domain" description="Metalloenzyme" evidence="12">
    <location>
        <begin position="16"/>
        <end position="538"/>
    </location>
</feature>
<dbReference type="InterPro" id="IPR017850">
    <property type="entry name" value="Alkaline_phosphatase_core_sf"/>
</dbReference>
<dbReference type="VEuPathDB" id="TriTrypDB:BCY84_07479"/>
<dbReference type="CDD" id="cd16010">
    <property type="entry name" value="iPGM"/>
    <property type="match status" value="1"/>
</dbReference>
<feature type="binding site" evidence="10">
    <location>
        <begin position="282"/>
        <end position="285"/>
    </location>
    <ligand>
        <name>substrate</name>
    </ligand>
</feature>
<dbReference type="GO" id="GO:0006096">
    <property type="term" value="P:glycolytic process"/>
    <property type="evidence" value="ECO:0007669"/>
    <property type="project" value="UniProtKB-UniPathway"/>
</dbReference>
<keyword evidence="7 11" id="KW-0464">Manganese</keyword>
<dbReference type="VEuPathDB" id="TriTrypDB:TCDM_05955"/>
<dbReference type="NCBIfam" id="TIGR01307">
    <property type="entry name" value="pgm_bpd_ind"/>
    <property type="match status" value="1"/>
</dbReference>
<evidence type="ECO:0000256" key="3">
    <source>
        <dbReference type="ARBA" id="ARBA00008819"/>
    </source>
</evidence>
<dbReference type="VEuPathDB" id="TriTrypDB:ECC02_000434"/>
<feature type="binding site" evidence="10">
    <location>
        <position position="136"/>
    </location>
    <ligand>
        <name>substrate</name>
    </ligand>
</feature>
<dbReference type="VEuPathDB" id="TriTrypDB:TCSYLVIO_004608"/>
<evidence type="ECO:0000256" key="6">
    <source>
        <dbReference type="ARBA" id="ARBA00023152"/>
    </source>
</evidence>
<dbReference type="Pfam" id="PF06415">
    <property type="entry name" value="iPGM_N"/>
    <property type="match status" value="1"/>
</dbReference>
<evidence type="ECO:0000256" key="7">
    <source>
        <dbReference type="ARBA" id="ARBA00023211"/>
    </source>
</evidence>
<reference evidence="14 17" key="2">
    <citation type="journal article" date="2019" name="Genome Biol. Evol.">
        <title>Nanopore Sequencing Significantly Improves Genome Assembly of the Protozoan Parasite Trypanosoma cruzi.</title>
        <authorList>
            <person name="Diaz-Viraque F."/>
            <person name="Pita S."/>
            <person name="Greif G."/>
            <person name="de Souza R.C.M."/>
            <person name="Iraola G."/>
            <person name="Robello C."/>
        </authorList>
    </citation>
    <scope>NUCLEOTIDE SEQUENCE [LARGE SCALE GENOMIC DNA]</scope>
    <source>
        <strain evidence="14 17">Berenice</strain>
    </source>
</reference>
<feature type="binding site" evidence="10">
    <location>
        <position position="209"/>
    </location>
    <ligand>
        <name>substrate</name>
    </ligand>
</feature>
<feature type="binding site" evidence="11">
    <location>
        <position position="23"/>
    </location>
    <ligand>
        <name>Mn(2+)</name>
        <dbReference type="ChEBI" id="CHEBI:29035"/>
        <label>2</label>
    </ligand>
</feature>
<dbReference type="VEuPathDB" id="TriTrypDB:TcCLB.506247.330"/>
<evidence type="ECO:0000256" key="11">
    <source>
        <dbReference type="PIRSR" id="PIRSR001492-3"/>
    </source>
</evidence>
<sequence>MSALSLQLHTALPRRKLLLVVMDGVGIGPGDEYDAVHVAKTPFIDSMCADAKHFRSVCAHGTAVGLPTDADMGNSEVGHNALGSGRVVLQGASLVDDAIKTGEIFTSDGYRYLHGAFSQPGRTLHLIGLLSDGGVHSRDNQLYEIINHASSNGAKRIRLHVLYDGRDVPDKSSFKFTDDLESVLEKARAKGCDARIASGGGRMFVTMDRYEADWSVVERGWKAQVLGEARAFASASEAIKTFRKEDPNVSDQYYPPFIISDVDGKAIGPIEDGDAVLCFNFRGDRVIEMSRAFEEEDFDKFNRVRVPKVRYAGMMRYDGDLGIPNNFLVPPPRLSRTSEEYLVGSGCNIFACSETQKFGHVTYFWNGNRSGKLDEEHETFFEIPSDRVQFNEKPLMKSKEITEAAIEALKSGNYDVVRINFPNGDMVGHTGDLAATVTAVEAVDASLQRLKEAVDAVNGVFLITADHGNSDDMAQRDKKGKPILGKDGKVLPLTSHTLAPVPVFIGGAGLDARVQMRTGLPKAGLANVTATFLNLMGFTAPTDYEPSLIEVIPN</sequence>
<dbReference type="SUPFAM" id="SSF53649">
    <property type="entry name" value="Alkaline phosphatase-like"/>
    <property type="match status" value="1"/>
</dbReference>
<dbReference type="VEuPathDB" id="TriTrypDB:TcCL_NonESM04309"/>
<accession>A0A2V2WJH9</accession>
<evidence type="ECO:0000256" key="1">
    <source>
        <dbReference type="ARBA" id="ARBA00001936"/>
    </source>
</evidence>
<dbReference type="Pfam" id="PF01676">
    <property type="entry name" value="Metalloenzyme"/>
    <property type="match status" value="1"/>
</dbReference>
<dbReference type="EMBL" id="PRFC01000091">
    <property type="protein sequence ID" value="PWV08322.1"/>
    <property type="molecule type" value="Genomic_DNA"/>
</dbReference>
<dbReference type="VEuPathDB" id="TriTrypDB:TcBrA4_0012320"/>
<dbReference type="GO" id="GO:0004619">
    <property type="term" value="F:phosphoglycerate mutase activity"/>
    <property type="evidence" value="ECO:0007669"/>
    <property type="project" value="UniProtKB-EC"/>
</dbReference>
<comment type="similarity">
    <text evidence="3">Belongs to the BPG-independent phosphoglycerate mutase family.</text>
</comment>
<feature type="binding site" evidence="11">
    <location>
        <position position="496"/>
    </location>
    <ligand>
        <name>Mn(2+)</name>
        <dbReference type="ChEBI" id="CHEBI:29035"/>
        <label>1</label>
    </ligand>
</feature>
<evidence type="ECO:0000256" key="4">
    <source>
        <dbReference type="ARBA" id="ARBA00012026"/>
    </source>
</evidence>
<name>A0A2V2WJH9_TRYCR</name>
<evidence type="ECO:0000313" key="15">
    <source>
        <dbReference type="EMBL" id="PWV08322.1"/>
    </source>
</evidence>
<gene>
    <name evidence="15" type="ORF">C3747_91g72</name>
    <name evidence="14" type="ORF">ECC02_000434</name>
</gene>
<dbReference type="Gene3D" id="3.40.720.10">
    <property type="entry name" value="Alkaline Phosphatase, subunit A"/>
    <property type="match status" value="1"/>
</dbReference>
<dbReference type="EC" id="5.4.2.12" evidence="4"/>
<dbReference type="PANTHER" id="PTHR31637">
    <property type="entry name" value="2,3-BISPHOSPHOGLYCERATE-INDEPENDENT PHOSPHOGLYCERATE MUTASE"/>
    <property type="match status" value="1"/>
</dbReference>
<dbReference type="VEuPathDB" id="TriTrypDB:TcYC6_0121550"/>
<dbReference type="FunFam" id="3.40.1450.10:FF:000002">
    <property type="entry name" value="2,3-bisphosphoglycerate-independent phosphoglycerate mutase"/>
    <property type="match status" value="1"/>
</dbReference>
<feature type="binding site" evidence="11">
    <location>
        <position position="425"/>
    </location>
    <ligand>
        <name>Mn(2+)</name>
        <dbReference type="ChEBI" id="CHEBI:29035"/>
        <label>1</label>
    </ligand>
</feature>
<evidence type="ECO:0000259" key="12">
    <source>
        <dbReference type="Pfam" id="PF01676"/>
    </source>
</evidence>
<evidence type="ECO:0000256" key="5">
    <source>
        <dbReference type="ARBA" id="ARBA00022723"/>
    </source>
</evidence>
<feature type="binding site" evidence="11">
    <location>
        <position position="429"/>
    </location>
    <ligand>
        <name>Mn(2+)</name>
        <dbReference type="ChEBI" id="CHEBI:29035"/>
        <label>1</label>
    </ligand>
</feature>
<protein>
    <recommendedName>
        <fullName evidence="4">phosphoglycerate mutase (2,3-diphosphoglycerate-independent)</fullName>
        <ecNumber evidence="4">5.4.2.12</ecNumber>
    </recommendedName>
</protein>
<feature type="active site" description="Phosphoserine intermediate" evidence="9">
    <location>
        <position position="75"/>
    </location>
</feature>
<dbReference type="AlphaFoldDB" id="A0A2V2WJH9"/>
<reference evidence="14" key="3">
    <citation type="submission" date="2020-04" db="EMBL/GenBank/DDBJ databases">
        <authorList>
            <person name="Diaz Viraque F."/>
        </authorList>
    </citation>
    <scope>NUCLEOTIDE SEQUENCE</scope>
    <source>
        <strain evidence="14">Berenice</strain>
    </source>
</reference>
<keyword evidence="5 11" id="KW-0479">Metal-binding</keyword>
<dbReference type="Proteomes" id="UP000583944">
    <property type="component" value="Unassembled WGS sequence"/>
</dbReference>
<dbReference type="InterPro" id="IPR036646">
    <property type="entry name" value="PGAM_B_sf"/>
</dbReference>
<keyword evidence="8" id="KW-0413">Isomerase</keyword>
<dbReference type="Gene3D" id="3.40.1450.10">
    <property type="entry name" value="BPG-independent phosphoglycerate mutase, domain B"/>
    <property type="match status" value="1"/>
</dbReference>
<dbReference type="GO" id="GO:0005737">
    <property type="term" value="C:cytoplasm"/>
    <property type="evidence" value="ECO:0007669"/>
    <property type="project" value="InterPro"/>
</dbReference>
<dbReference type="EMBL" id="JABDHM010000002">
    <property type="protein sequence ID" value="KAF5226311.1"/>
    <property type="molecule type" value="Genomic_DNA"/>
</dbReference>
<comment type="caution">
    <text evidence="15">The sequence shown here is derived from an EMBL/GenBank/DDBJ whole genome shotgun (WGS) entry which is preliminary data.</text>
</comment>
<dbReference type="SUPFAM" id="SSF64158">
    <property type="entry name" value="2,3-Bisphosphoglycerate-independent phosphoglycerate mutase, substrate-binding domain"/>
    <property type="match status" value="1"/>
</dbReference>
<feature type="binding site" evidence="10">
    <location>
        <position position="357"/>
    </location>
    <ligand>
        <name>substrate</name>
    </ligand>
</feature>
<evidence type="ECO:0000256" key="2">
    <source>
        <dbReference type="ARBA" id="ARBA00004798"/>
    </source>
</evidence>
<dbReference type="GO" id="GO:0030145">
    <property type="term" value="F:manganese ion binding"/>
    <property type="evidence" value="ECO:0007669"/>
    <property type="project" value="InterPro"/>
</dbReference>
<evidence type="ECO:0000259" key="13">
    <source>
        <dbReference type="Pfam" id="PF06415"/>
    </source>
</evidence>
<reference evidence="15 16" key="1">
    <citation type="journal article" date="2018" name="Microb. Genom.">
        <title>Expanding an expanded genome: long-read sequencing of Trypanosoma cruzi.</title>
        <authorList>
            <person name="Berna L."/>
            <person name="Rodriguez M."/>
            <person name="Chiribao M.L."/>
            <person name="Parodi-Talice A."/>
            <person name="Pita S."/>
            <person name="Rijo G."/>
            <person name="Alvarez-Valin F."/>
            <person name="Robello C."/>
        </authorList>
    </citation>
    <scope>NUCLEOTIDE SEQUENCE [LARGE SCALE GENOMIC DNA]</scope>
    <source>
        <strain evidence="15 16">TCC</strain>
    </source>
</reference>
<comment type="cofactor">
    <cofactor evidence="1">
        <name>Mn(2+)</name>
        <dbReference type="ChEBI" id="CHEBI:29035"/>
    </cofactor>
</comment>
<dbReference type="VEuPathDB" id="TriTrypDB:TcG_04860"/>
<dbReference type="InterPro" id="IPR011258">
    <property type="entry name" value="BPG-indep_PGM_N"/>
</dbReference>
<organism evidence="15 16">
    <name type="scientific">Trypanosoma cruzi</name>
    <dbReference type="NCBI Taxonomy" id="5693"/>
    <lineage>
        <taxon>Eukaryota</taxon>
        <taxon>Discoba</taxon>
        <taxon>Euglenozoa</taxon>
        <taxon>Kinetoplastea</taxon>
        <taxon>Metakinetoplastina</taxon>
        <taxon>Trypanosomatida</taxon>
        <taxon>Trypanosomatidae</taxon>
        <taxon>Trypanosoma</taxon>
        <taxon>Schizotrypanum</taxon>
    </lineage>
</organism>
<comment type="pathway">
    <text evidence="2">Carbohydrate degradation; glycolysis; pyruvate from D-glyceraldehyde 3-phosphate: step 3/5.</text>
</comment>
<evidence type="ECO:0000313" key="14">
    <source>
        <dbReference type="EMBL" id="KAF5226311.1"/>
    </source>
</evidence>
<dbReference type="VEuPathDB" id="TriTrypDB:Tc_MARK_6132"/>
<evidence type="ECO:0000256" key="9">
    <source>
        <dbReference type="PIRSR" id="PIRSR001492-1"/>
    </source>
</evidence>
<keyword evidence="6" id="KW-0324">Glycolysis</keyword>
<evidence type="ECO:0000256" key="8">
    <source>
        <dbReference type="ARBA" id="ARBA00023235"/>
    </source>
</evidence>
<dbReference type="InterPro" id="IPR005995">
    <property type="entry name" value="Pgm_bpd_ind"/>
</dbReference>
<evidence type="ECO:0000256" key="10">
    <source>
        <dbReference type="PIRSR" id="PIRSR001492-2"/>
    </source>
</evidence>
<dbReference type="Proteomes" id="UP000246078">
    <property type="component" value="Unassembled WGS sequence"/>
</dbReference>
<feature type="binding site" evidence="11">
    <location>
        <position position="75"/>
    </location>
    <ligand>
        <name>Mn(2+)</name>
        <dbReference type="ChEBI" id="CHEBI:29035"/>
        <label>2</label>
    </ligand>
</feature>
<dbReference type="VEuPathDB" id="TriTrypDB:C4B63_63g46"/>
<dbReference type="GO" id="GO:0006007">
    <property type="term" value="P:glucose catabolic process"/>
    <property type="evidence" value="ECO:0007669"/>
    <property type="project" value="InterPro"/>
</dbReference>
<evidence type="ECO:0000313" key="16">
    <source>
        <dbReference type="Proteomes" id="UP000246078"/>
    </source>
</evidence>
<dbReference type="UniPathway" id="UPA00109">
    <property type="reaction ID" value="UER00186"/>
</dbReference>
<feature type="domain" description="BPG-independent PGAM N-terminal" evidence="13">
    <location>
        <begin position="95"/>
        <end position="318"/>
    </location>
</feature>